<proteinExistence type="predicted"/>
<dbReference type="EMBL" id="LKCN02000003">
    <property type="protein sequence ID" value="RCI15194.1"/>
    <property type="molecule type" value="Genomic_DNA"/>
</dbReference>
<comment type="caution">
    <text evidence="1">The sequence shown here is derived from an EMBL/GenBank/DDBJ whole genome shotgun (WGS) entry which is preliminary data.</text>
</comment>
<protein>
    <submittedName>
        <fullName evidence="1">Uncharacterized protein</fullName>
    </submittedName>
</protein>
<accession>A0A367LL81</accession>
<reference evidence="1 2" key="1">
    <citation type="journal article" date="2015" name="BMC Genomics">
        <title>Insights from the genome of Ophiocordyceps polyrhachis-furcata to pathogenicity and host specificity in insect fungi.</title>
        <authorList>
            <person name="Wichadakul D."/>
            <person name="Kobmoo N."/>
            <person name="Ingsriswang S."/>
            <person name="Tangphatsornruang S."/>
            <person name="Chantasingh D."/>
            <person name="Luangsa-ard J.J."/>
            <person name="Eurwilaichitr L."/>
        </authorList>
    </citation>
    <scope>NUCLEOTIDE SEQUENCE [LARGE SCALE GENOMIC DNA]</scope>
    <source>
        <strain evidence="1 2">BCC 54312</strain>
    </source>
</reference>
<sequence>MISMLHIRLEWNKKNMAKIMHTQRFDDANSCANLAWIQDRRLYRQLWITPSTSLEIPSAYSSFCTHTFLNQSYRTAAQVYIQPLLVTTLSVQLRTSPSYHDLFHGSTLLQRDVFARLVELKTVVN</sequence>
<dbReference type="AlphaFoldDB" id="A0A367LL81"/>
<keyword evidence="2" id="KW-1185">Reference proteome</keyword>
<organism evidence="1 2">
    <name type="scientific">Ophiocordyceps polyrhachis-furcata BCC 54312</name>
    <dbReference type="NCBI Taxonomy" id="1330021"/>
    <lineage>
        <taxon>Eukaryota</taxon>
        <taxon>Fungi</taxon>
        <taxon>Dikarya</taxon>
        <taxon>Ascomycota</taxon>
        <taxon>Pezizomycotina</taxon>
        <taxon>Sordariomycetes</taxon>
        <taxon>Hypocreomycetidae</taxon>
        <taxon>Hypocreales</taxon>
        <taxon>Ophiocordycipitaceae</taxon>
        <taxon>Ophiocordyceps</taxon>
    </lineage>
</organism>
<gene>
    <name evidence="1" type="ORF">L249_6445</name>
</gene>
<name>A0A367LL81_9HYPO</name>
<dbReference type="Proteomes" id="UP000253664">
    <property type="component" value="Unassembled WGS sequence"/>
</dbReference>
<evidence type="ECO:0000313" key="1">
    <source>
        <dbReference type="EMBL" id="RCI15194.1"/>
    </source>
</evidence>
<evidence type="ECO:0000313" key="2">
    <source>
        <dbReference type="Proteomes" id="UP000253664"/>
    </source>
</evidence>